<feature type="transmembrane region" description="Helical" evidence="5">
    <location>
        <begin position="12"/>
        <end position="34"/>
    </location>
</feature>
<protein>
    <submittedName>
        <fullName evidence="7">MFS transporter</fullName>
    </submittedName>
</protein>
<evidence type="ECO:0000313" key="7">
    <source>
        <dbReference type="EMBL" id="GAA1736945.1"/>
    </source>
</evidence>
<evidence type="ECO:0000256" key="2">
    <source>
        <dbReference type="ARBA" id="ARBA00022692"/>
    </source>
</evidence>
<dbReference type="PROSITE" id="PS50850">
    <property type="entry name" value="MFS"/>
    <property type="match status" value="1"/>
</dbReference>
<dbReference type="InterPro" id="IPR011701">
    <property type="entry name" value="MFS"/>
</dbReference>
<accession>A0ABP4VT03</accession>
<feature type="domain" description="Major facilitator superfamily (MFS) profile" evidence="6">
    <location>
        <begin position="171"/>
        <end position="407"/>
    </location>
</feature>
<reference evidence="8" key="1">
    <citation type="journal article" date="2019" name="Int. J. Syst. Evol. Microbiol.">
        <title>The Global Catalogue of Microorganisms (GCM) 10K type strain sequencing project: providing services to taxonomists for standard genome sequencing and annotation.</title>
        <authorList>
            <consortium name="The Broad Institute Genomics Platform"/>
            <consortium name="The Broad Institute Genome Sequencing Center for Infectious Disease"/>
            <person name="Wu L."/>
            <person name="Ma J."/>
        </authorList>
    </citation>
    <scope>NUCLEOTIDE SEQUENCE [LARGE SCALE GENOMIC DNA]</scope>
    <source>
        <strain evidence="8">JCM 13518</strain>
    </source>
</reference>
<proteinExistence type="predicted"/>
<dbReference type="Proteomes" id="UP001501057">
    <property type="component" value="Unassembled WGS sequence"/>
</dbReference>
<keyword evidence="8" id="KW-1185">Reference proteome</keyword>
<dbReference type="SUPFAM" id="SSF103473">
    <property type="entry name" value="MFS general substrate transporter"/>
    <property type="match status" value="1"/>
</dbReference>
<evidence type="ECO:0000313" key="8">
    <source>
        <dbReference type="Proteomes" id="UP001501057"/>
    </source>
</evidence>
<sequence>MTYPQGRLVGSLAGVQVVGGVGNGAGLAIGALLVKDVSGSSGWAGMATVMLTVGAALATVPLARWAVRAGRRPALTTGWWIGAVGAVVAILGADLDSLPVVLLGLVLFGASTAANLQSRFAATDRAEPRKVARSLSVVVWATTVGAVAGPNLTQPGARVADALGIPHLAGLLVFSSVAFALAGLMTFVLVRPDPLAREQGVARPPRVSPWPHLRGTALTAIVAIAASHAVMVSVMALTPVHMQDHGADLELIGLTISLHIAGMFALSPVFGWLSDALGPAVVVVAGQVTLVVSTVVAGTAGHSEPRIMVGLVLLGIGWSMSVIAAAAMLTTAVTPQVRPAVQGVADLAMNVAGATGGLLAGLVVAWRDFGTLNAAAAVLTIPVVALVVAGSRAAAAASPDTETAGRL</sequence>
<feature type="transmembrane region" description="Helical" evidence="5">
    <location>
        <begin position="344"/>
        <end position="366"/>
    </location>
</feature>
<dbReference type="InterPro" id="IPR020846">
    <property type="entry name" value="MFS_dom"/>
</dbReference>
<organism evidence="7 8">
    <name type="scientific">Aeromicrobium alkaliterrae</name>
    <dbReference type="NCBI Taxonomy" id="302168"/>
    <lineage>
        <taxon>Bacteria</taxon>
        <taxon>Bacillati</taxon>
        <taxon>Actinomycetota</taxon>
        <taxon>Actinomycetes</taxon>
        <taxon>Propionibacteriales</taxon>
        <taxon>Nocardioidaceae</taxon>
        <taxon>Aeromicrobium</taxon>
    </lineage>
</organism>
<feature type="transmembrane region" description="Helical" evidence="5">
    <location>
        <begin position="40"/>
        <end position="62"/>
    </location>
</feature>
<comment type="subcellular location">
    <subcellularLocation>
        <location evidence="1">Cell membrane</location>
        <topology evidence="1">Multi-pass membrane protein</topology>
    </subcellularLocation>
</comment>
<keyword evidence="4 5" id="KW-0472">Membrane</keyword>
<feature type="transmembrane region" description="Helical" evidence="5">
    <location>
        <begin position="280"/>
        <end position="301"/>
    </location>
</feature>
<evidence type="ECO:0000259" key="6">
    <source>
        <dbReference type="PROSITE" id="PS50850"/>
    </source>
</evidence>
<evidence type="ECO:0000256" key="4">
    <source>
        <dbReference type="ARBA" id="ARBA00023136"/>
    </source>
</evidence>
<dbReference type="EMBL" id="BAAAME010000004">
    <property type="protein sequence ID" value="GAA1736945.1"/>
    <property type="molecule type" value="Genomic_DNA"/>
</dbReference>
<dbReference type="Gene3D" id="1.20.1250.20">
    <property type="entry name" value="MFS general substrate transporter like domains"/>
    <property type="match status" value="2"/>
</dbReference>
<evidence type="ECO:0000256" key="3">
    <source>
        <dbReference type="ARBA" id="ARBA00022989"/>
    </source>
</evidence>
<feature type="transmembrane region" description="Helical" evidence="5">
    <location>
        <begin position="307"/>
        <end position="332"/>
    </location>
</feature>
<feature type="transmembrane region" description="Helical" evidence="5">
    <location>
        <begin position="372"/>
        <end position="389"/>
    </location>
</feature>
<feature type="transmembrane region" description="Helical" evidence="5">
    <location>
        <begin position="74"/>
        <end position="92"/>
    </location>
</feature>
<dbReference type="RefSeq" id="WP_344199919.1">
    <property type="nucleotide sequence ID" value="NZ_BAAAME010000004.1"/>
</dbReference>
<dbReference type="InterPro" id="IPR036259">
    <property type="entry name" value="MFS_trans_sf"/>
</dbReference>
<evidence type="ECO:0000256" key="1">
    <source>
        <dbReference type="ARBA" id="ARBA00004651"/>
    </source>
</evidence>
<dbReference type="PANTHER" id="PTHR23534:SF1">
    <property type="entry name" value="MAJOR FACILITATOR SUPERFAMILY PROTEIN"/>
    <property type="match status" value="1"/>
</dbReference>
<name>A0ABP4VT03_9ACTN</name>
<keyword evidence="3 5" id="KW-1133">Transmembrane helix</keyword>
<keyword evidence="2 5" id="KW-0812">Transmembrane</keyword>
<comment type="caution">
    <text evidence="7">The sequence shown here is derived from an EMBL/GenBank/DDBJ whole genome shotgun (WGS) entry which is preliminary data.</text>
</comment>
<gene>
    <name evidence="7" type="ORF">GCM10009710_16550</name>
</gene>
<feature type="transmembrane region" description="Helical" evidence="5">
    <location>
        <begin position="211"/>
        <end position="231"/>
    </location>
</feature>
<feature type="transmembrane region" description="Helical" evidence="5">
    <location>
        <begin position="168"/>
        <end position="190"/>
    </location>
</feature>
<feature type="transmembrane region" description="Helical" evidence="5">
    <location>
        <begin position="98"/>
        <end position="118"/>
    </location>
</feature>
<dbReference type="Pfam" id="PF07690">
    <property type="entry name" value="MFS_1"/>
    <property type="match status" value="1"/>
</dbReference>
<dbReference type="PANTHER" id="PTHR23534">
    <property type="entry name" value="MFS PERMEASE"/>
    <property type="match status" value="1"/>
</dbReference>
<feature type="transmembrane region" description="Helical" evidence="5">
    <location>
        <begin position="251"/>
        <end position="273"/>
    </location>
</feature>
<evidence type="ECO:0000256" key="5">
    <source>
        <dbReference type="SAM" id="Phobius"/>
    </source>
</evidence>